<protein>
    <submittedName>
        <fullName evidence="4">Mycofactocin system transcriptional regulator</fullName>
    </submittedName>
</protein>
<dbReference type="PROSITE" id="PS50977">
    <property type="entry name" value="HTH_TETR_2"/>
    <property type="match status" value="1"/>
</dbReference>
<dbReference type="InterPro" id="IPR009057">
    <property type="entry name" value="Homeodomain-like_sf"/>
</dbReference>
<sequence>MSEESLRMKKKNATKRALAEAAFELAMERGLETFVVEDIVTKAGYSRRTFANHFSCKEEAIASALTMNDFREHDEAHSLEGLTPLSTIEMYIKRSFTIDKLKRLHELISLSRDHPTLKLYVTGVLKETQDFARLGIKEGFGDAYSEEYYHLLIGAVFGALMPVLDGNMNVHLPVGDTAQDQPNNEFQEYMEIVFSKLREGFK</sequence>
<accession>A0A0U9H5E6</accession>
<keyword evidence="1 2" id="KW-0238">DNA-binding</keyword>
<comment type="caution">
    <text evidence="4">The sequence shown here is derived from an EMBL/GenBank/DDBJ whole genome shotgun (WGS) entry which is preliminary data.</text>
</comment>
<proteinExistence type="predicted"/>
<dbReference type="GO" id="GO:0003677">
    <property type="term" value="F:DNA binding"/>
    <property type="evidence" value="ECO:0007669"/>
    <property type="project" value="UniProtKB-UniRule"/>
</dbReference>
<evidence type="ECO:0000313" key="4">
    <source>
        <dbReference type="EMBL" id="GAQ17870.1"/>
    </source>
</evidence>
<name>A0A0U9H5E6_9BACI</name>
<reference evidence="5" key="1">
    <citation type="submission" date="2015-07" db="EMBL/GenBank/DDBJ databases">
        <title>Draft Genome Sequence of Oceanobacillus picturae Heshi-B3 that Was Isolated from Fermented Rice Bran with Aging Salted Mackerel, Which Was Named Heshiko as Traditional Fermented Seafood in Japan.</title>
        <authorList>
            <person name="Akuzawa S."/>
            <person name="Nakagawa J."/>
            <person name="Kanekatsu T."/>
            <person name="Kanesaki Y."/>
            <person name="Suzuki T."/>
        </authorList>
    </citation>
    <scope>NUCLEOTIDE SEQUENCE [LARGE SCALE GENOMIC DNA]</scope>
    <source>
        <strain evidence="5">Heshi-B3</strain>
    </source>
</reference>
<evidence type="ECO:0000256" key="1">
    <source>
        <dbReference type="ARBA" id="ARBA00023125"/>
    </source>
</evidence>
<evidence type="ECO:0000313" key="5">
    <source>
        <dbReference type="Proteomes" id="UP000052946"/>
    </source>
</evidence>
<feature type="DNA-binding region" description="H-T-H motif" evidence="2">
    <location>
        <begin position="35"/>
        <end position="54"/>
    </location>
</feature>
<organism evidence="4 5">
    <name type="scientific">Oceanobacillus picturae</name>
    <dbReference type="NCBI Taxonomy" id="171693"/>
    <lineage>
        <taxon>Bacteria</taxon>
        <taxon>Bacillati</taxon>
        <taxon>Bacillota</taxon>
        <taxon>Bacilli</taxon>
        <taxon>Bacillales</taxon>
        <taxon>Bacillaceae</taxon>
        <taxon>Oceanobacillus</taxon>
    </lineage>
</organism>
<gene>
    <name evidence="4" type="ORF">OPHB3_1807</name>
</gene>
<dbReference type="SUPFAM" id="SSF46689">
    <property type="entry name" value="Homeodomain-like"/>
    <property type="match status" value="1"/>
</dbReference>
<dbReference type="OrthoDB" id="8688418at2"/>
<dbReference type="Gene3D" id="1.10.357.10">
    <property type="entry name" value="Tetracycline Repressor, domain 2"/>
    <property type="match status" value="1"/>
</dbReference>
<reference evidence="4 5" key="2">
    <citation type="journal article" date="2016" name="Genome Announc.">
        <title>Draft Genome Sequence of Oceanobacillus picturae Heshi-B3, Isolated from Fermented Rice Bran in a Traditional Japanese Seafood Dish.</title>
        <authorList>
            <person name="Akuzawa S."/>
            <person name="Nagaoka J."/>
            <person name="Kanekatsu M."/>
            <person name="Kanesaki Y."/>
            <person name="Suzuki T."/>
        </authorList>
    </citation>
    <scope>NUCLEOTIDE SEQUENCE [LARGE SCALE GENOMIC DNA]</scope>
    <source>
        <strain evidence="4 5">Heshi-B3</strain>
    </source>
</reference>
<evidence type="ECO:0000256" key="2">
    <source>
        <dbReference type="PROSITE-ProRule" id="PRU00335"/>
    </source>
</evidence>
<dbReference type="InterPro" id="IPR001647">
    <property type="entry name" value="HTH_TetR"/>
</dbReference>
<evidence type="ECO:0000259" key="3">
    <source>
        <dbReference type="PROSITE" id="PS50977"/>
    </source>
</evidence>
<dbReference type="EMBL" id="BBXV01000023">
    <property type="protein sequence ID" value="GAQ17870.1"/>
    <property type="molecule type" value="Genomic_DNA"/>
</dbReference>
<dbReference type="Pfam" id="PF00440">
    <property type="entry name" value="TetR_N"/>
    <property type="match status" value="1"/>
</dbReference>
<dbReference type="Proteomes" id="UP000052946">
    <property type="component" value="Unassembled WGS sequence"/>
</dbReference>
<dbReference type="AlphaFoldDB" id="A0A0U9H5E6"/>
<feature type="domain" description="HTH tetR-type" evidence="3">
    <location>
        <begin position="12"/>
        <end position="72"/>
    </location>
</feature>